<protein>
    <recommendedName>
        <fullName evidence="4">SGNH/GDSL hydrolase family protein</fullName>
    </recommendedName>
</protein>
<evidence type="ECO:0008006" key="4">
    <source>
        <dbReference type="Google" id="ProtNLM"/>
    </source>
</evidence>
<evidence type="ECO:0000256" key="1">
    <source>
        <dbReference type="SAM" id="SignalP"/>
    </source>
</evidence>
<dbReference type="EMBL" id="CP030041">
    <property type="protein sequence ID" value="AWW32866.1"/>
    <property type="molecule type" value="Genomic_DNA"/>
</dbReference>
<dbReference type="KEGG" id="est:DN752_23495"/>
<dbReference type="InterPro" id="IPR036514">
    <property type="entry name" value="SGNH_hydro_sf"/>
</dbReference>
<evidence type="ECO:0000313" key="3">
    <source>
        <dbReference type="Proteomes" id="UP000248688"/>
    </source>
</evidence>
<dbReference type="GO" id="GO:0016788">
    <property type="term" value="F:hydrolase activity, acting on ester bonds"/>
    <property type="evidence" value="ECO:0007669"/>
    <property type="project" value="UniProtKB-ARBA"/>
</dbReference>
<dbReference type="RefSeq" id="WP_112786238.1">
    <property type="nucleotide sequence ID" value="NZ_CP030041.1"/>
</dbReference>
<dbReference type="OrthoDB" id="7443339at2"/>
<feature type="signal peptide" evidence="1">
    <location>
        <begin position="1"/>
        <end position="24"/>
    </location>
</feature>
<keyword evidence="3" id="KW-1185">Reference proteome</keyword>
<dbReference type="SUPFAM" id="SSF52266">
    <property type="entry name" value="SGNH hydrolase"/>
    <property type="match status" value="1"/>
</dbReference>
<dbReference type="AlphaFoldDB" id="A0A2Z4IQM8"/>
<sequence length="256" mass="28472">MLQINFKKLNLFFIVLLFSLNCFGQQSDTLKVLFVGNSYTYYWNLPQMVSALAKGGDTVIKARKSTLGGATLMQHWEGERGLETKNTISEGEWDVVVLQNHSKSTIANPEGFMDYGKKFIGLVKETGARPLLYMTWARAYNPLMQKTVSTGYRSLAETTGVDVAKVGEVWEQARLLRPDLELFDSDGSHPSPLGTYLTACVFYKILTGKASKGLSGRLSGIDQDGETLFLSGSSDGDAEFIHQLVDKMIVEKMVWE</sequence>
<gene>
    <name evidence="2" type="ORF">DN752_23495</name>
</gene>
<reference evidence="2 3" key="1">
    <citation type="submission" date="2018-06" db="EMBL/GenBank/DDBJ databases">
        <title>Echinicola strongylocentroti sp. nov., isolated from a sea urchin Strongylocentrotus intermedius.</title>
        <authorList>
            <person name="Bae S.S."/>
        </authorList>
    </citation>
    <scope>NUCLEOTIDE SEQUENCE [LARGE SCALE GENOMIC DNA]</scope>
    <source>
        <strain evidence="2 3">MEBiC08714</strain>
    </source>
</reference>
<organism evidence="2 3">
    <name type="scientific">Echinicola strongylocentroti</name>
    <dbReference type="NCBI Taxonomy" id="1795355"/>
    <lineage>
        <taxon>Bacteria</taxon>
        <taxon>Pseudomonadati</taxon>
        <taxon>Bacteroidota</taxon>
        <taxon>Cytophagia</taxon>
        <taxon>Cytophagales</taxon>
        <taxon>Cyclobacteriaceae</taxon>
        <taxon>Echinicola</taxon>
    </lineage>
</organism>
<accession>A0A2Z4IQM8</accession>
<evidence type="ECO:0000313" key="2">
    <source>
        <dbReference type="EMBL" id="AWW32866.1"/>
    </source>
</evidence>
<dbReference type="Proteomes" id="UP000248688">
    <property type="component" value="Chromosome"/>
</dbReference>
<keyword evidence="1" id="KW-0732">Signal</keyword>
<name>A0A2Z4IQM8_9BACT</name>
<dbReference type="Gene3D" id="3.40.50.1110">
    <property type="entry name" value="SGNH hydrolase"/>
    <property type="match status" value="1"/>
</dbReference>
<feature type="chain" id="PRO_5016350649" description="SGNH/GDSL hydrolase family protein" evidence="1">
    <location>
        <begin position="25"/>
        <end position="256"/>
    </location>
</feature>
<proteinExistence type="predicted"/>